<dbReference type="PIRSF" id="PIRSF000190">
    <property type="entry name" value="Pyd_amn-ph_oxd"/>
    <property type="match status" value="1"/>
</dbReference>
<dbReference type="InterPro" id="IPR019576">
    <property type="entry name" value="Pyridoxamine_oxidase_dimer_C"/>
</dbReference>
<dbReference type="PANTHER" id="PTHR10851:SF0">
    <property type="entry name" value="PYRIDOXINE-5'-PHOSPHATE OXIDASE"/>
    <property type="match status" value="1"/>
</dbReference>
<organism evidence="8 9">
    <name type="scientific">Amycolatopsis magusensis</name>
    <dbReference type="NCBI Taxonomy" id="882444"/>
    <lineage>
        <taxon>Bacteria</taxon>
        <taxon>Bacillati</taxon>
        <taxon>Actinomycetota</taxon>
        <taxon>Actinomycetes</taxon>
        <taxon>Pseudonocardiales</taxon>
        <taxon>Pseudonocardiaceae</taxon>
        <taxon>Amycolatopsis</taxon>
    </lineage>
</organism>
<dbReference type="Pfam" id="PF10590">
    <property type="entry name" value="PNP_phzG_C"/>
    <property type="match status" value="1"/>
</dbReference>
<evidence type="ECO:0000256" key="4">
    <source>
        <dbReference type="ARBA" id="ARBA00022643"/>
    </source>
</evidence>
<proteinExistence type="inferred from homology"/>
<name>A0ABS4Q336_9PSEU</name>
<evidence type="ECO:0000256" key="5">
    <source>
        <dbReference type="ARBA" id="ARBA00023002"/>
    </source>
</evidence>
<comment type="cofactor">
    <cofactor evidence="1">
        <name>FMN</name>
        <dbReference type="ChEBI" id="CHEBI:58210"/>
    </cofactor>
</comment>
<dbReference type="EC" id="1.4.3.5" evidence="8"/>
<keyword evidence="4" id="KW-0288">FMN</keyword>
<dbReference type="InterPro" id="IPR012349">
    <property type="entry name" value="Split_barrel_FMN-bd"/>
</dbReference>
<accession>A0ABS4Q336</accession>
<protein>
    <submittedName>
        <fullName evidence="8">Pyridoxamine 5'-phosphate oxidase</fullName>
        <ecNumber evidence="8">1.4.3.5</ecNumber>
    </submittedName>
</protein>
<dbReference type="InterPro" id="IPR000659">
    <property type="entry name" value="Pyridox_Oxase"/>
</dbReference>
<keyword evidence="3" id="KW-0285">Flavoprotein</keyword>
<evidence type="ECO:0000259" key="6">
    <source>
        <dbReference type="Pfam" id="PF01243"/>
    </source>
</evidence>
<sequence length="211" mass="23383">MRELLRALPSLAGPLPAFDPATAPEDPLALFADWFEAAIEAGVREPHAMTLSTVDESGRPSARVLILKDLTEEGFQFAFGSAGRKGKELAHTPWAALTFYWSPLGRQVRVRGRVELADGSRDFLARSESARAVALAGKQSTPLADRAELAAAVESARERVRREPDVVAPDWVIGTVVGEEIEFWQGNDERRHIRVQYRRVAGAWTKEQLWP</sequence>
<dbReference type="SUPFAM" id="SSF50475">
    <property type="entry name" value="FMN-binding split barrel"/>
    <property type="match status" value="1"/>
</dbReference>
<feature type="domain" description="Pyridoxamine 5'-phosphate oxidase N-terminal" evidence="6">
    <location>
        <begin position="36"/>
        <end position="157"/>
    </location>
</feature>
<evidence type="ECO:0000256" key="3">
    <source>
        <dbReference type="ARBA" id="ARBA00022630"/>
    </source>
</evidence>
<gene>
    <name evidence="8" type="ORF">JOM49_007617</name>
</gene>
<dbReference type="Gene3D" id="2.30.110.10">
    <property type="entry name" value="Electron Transport, Fmn-binding Protein, Chain A"/>
    <property type="match status" value="1"/>
</dbReference>
<dbReference type="NCBIfam" id="NF004231">
    <property type="entry name" value="PRK05679.1"/>
    <property type="match status" value="1"/>
</dbReference>
<reference evidence="8 9" key="1">
    <citation type="submission" date="2021-03" db="EMBL/GenBank/DDBJ databases">
        <title>Sequencing the genomes of 1000 actinobacteria strains.</title>
        <authorList>
            <person name="Klenk H.-P."/>
        </authorList>
    </citation>
    <scope>NUCLEOTIDE SEQUENCE [LARGE SCALE GENOMIC DNA]</scope>
    <source>
        <strain evidence="8 9">DSM 45510</strain>
    </source>
</reference>
<comment type="similarity">
    <text evidence="2">Belongs to the pyridoxamine 5'-phosphate oxidase family.</text>
</comment>
<dbReference type="GO" id="GO:0004733">
    <property type="term" value="F:pyridoxamine phosphate oxidase activity"/>
    <property type="evidence" value="ECO:0007669"/>
    <property type="project" value="UniProtKB-EC"/>
</dbReference>
<keyword evidence="9" id="KW-1185">Reference proteome</keyword>
<dbReference type="Pfam" id="PF01243">
    <property type="entry name" value="PNPOx_N"/>
    <property type="match status" value="1"/>
</dbReference>
<evidence type="ECO:0000256" key="2">
    <source>
        <dbReference type="ARBA" id="ARBA00007301"/>
    </source>
</evidence>
<dbReference type="RefSeq" id="WP_209668945.1">
    <property type="nucleotide sequence ID" value="NZ_JAGGMS010000001.1"/>
</dbReference>
<evidence type="ECO:0000313" key="8">
    <source>
        <dbReference type="EMBL" id="MBP2186091.1"/>
    </source>
</evidence>
<evidence type="ECO:0000313" key="9">
    <source>
        <dbReference type="Proteomes" id="UP000741013"/>
    </source>
</evidence>
<dbReference type="InterPro" id="IPR011576">
    <property type="entry name" value="Pyridox_Oxase_N"/>
</dbReference>
<dbReference type="Proteomes" id="UP000741013">
    <property type="component" value="Unassembled WGS sequence"/>
</dbReference>
<keyword evidence="5 8" id="KW-0560">Oxidoreductase</keyword>
<dbReference type="EMBL" id="JAGGMS010000001">
    <property type="protein sequence ID" value="MBP2186091.1"/>
    <property type="molecule type" value="Genomic_DNA"/>
</dbReference>
<evidence type="ECO:0000259" key="7">
    <source>
        <dbReference type="Pfam" id="PF10590"/>
    </source>
</evidence>
<feature type="domain" description="Pyridoxine 5'-phosphate oxidase dimerisation C-terminal" evidence="7">
    <location>
        <begin position="175"/>
        <end position="211"/>
    </location>
</feature>
<comment type="caution">
    <text evidence="8">The sequence shown here is derived from an EMBL/GenBank/DDBJ whole genome shotgun (WGS) entry which is preliminary data.</text>
</comment>
<dbReference type="PANTHER" id="PTHR10851">
    <property type="entry name" value="PYRIDOXINE-5-PHOSPHATE OXIDASE"/>
    <property type="match status" value="1"/>
</dbReference>
<evidence type="ECO:0000256" key="1">
    <source>
        <dbReference type="ARBA" id="ARBA00001917"/>
    </source>
</evidence>